<dbReference type="HOGENOM" id="CLU_1261018_0_0_11"/>
<sequence length="187" mass="20701">MPWASEADRWAELVFCVTNAFVDDPVQCRQLTESLRDLQLVSPSALMGAKDTPTPAHAVIRHVLGQHGIGKEQTERIIQTLADMASAVMNGYEGKIQRFLRAEAESIRDDLTTLLAGPRTPSSELRRGITHWLQNAAGLPISVEDESVRQFCANRGITVQQLQQAADEVDFNLALVDDLIRLEKAEP</sequence>
<gene>
    <name evidence="1" type="ordered locus">Bcav_2656</name>
</gene>
<reference evidence="1 2" key="1">
    <citation type="journal article" date="2009" name="Stand. Genomic Sci.">
        <title>Complete genome sequence of Beutenbergia cavernae type strain (HKI 0122).</title>
        <authorList>
            <person name="Land M."/>
            <person name="Pukall R."/>
            <person name="Abt B."/>
            <person name="Goker M."/>
            <person name="Rohde M."/>
            <person name="Glavina Del Rio T."/>
            <person name="Tice H."/>
            <person name="Copeland A."/>
            <person name="Cheng J.F."/>
            <person name="Lucas S."/>
            <person name="Chen F."/>
            <person name="Nolan M."/>
            <person name="Bruce D."/>
            <person name="Goodwin L."/>
            <person name="Pitluck S."/>
            <person name="Ivanova N."/>
            <person name="Mavromatis K."/>
            <person name="Ovchinnikova G."/>
            <person name="Pati A."/>
            <person name="Chen A."/>
            <person name="Palaniappan K."/>
            <person name="Hauser L."/>
            <person name="Chang Y.J."/>
            <person name="Jefferies C.C."/>
            <person name="Saunders E."/>
            <person name="Brettin T."/>
            <person name="Detter J.C."/>
            <person name="Han C."/>
            <person name="Chain P."/>
            <person name="Bristow J."/>
            <person name="Eisen J.A."/>
            <person name="Markowitz V."/>
            <person name="Hugenholtz P."/>
            <person name="Kyrpides N.C."/>
            <person name="Klenk H.P."/>
            <person name="Lapidus A."/>
        </authorList>
    </citation>
    <scope>NUCLEOTIDE SEQUENCE [LARGE SCALE GENOMIC DNA]</scope>
    <source>
        <strain evidence="2">ATCC BAA-8 / DSM 12333 / NBRC 16432</strain>
    </source>
</reference>
<organism evidence="1 2">
    <name type="scientific">Beutenbergia cavernae (strain ATCC BAA-8 / DSM 12333 / CCUG 43141 / JCM 11478 / NBRC 16432 / NCIMB 13614 / HKI 0122)</name>
    <dbReference type="NCBI Taxonomy" id="471853"/>
    <lineage>
        <taxon>Bacteria</taxon>
        <taxon>Bacillati</taxon>
        <taxon>Actinomycetota</taxon>
        <taxon>Actinomycetes</taxon>
        <taxon>Micrococcales</taxon>
        <taxon>Beutenbergiaceae</taxon>
        <taxon>Beutenbergia</taxon>
    </lineage>
</organism>
<accession>C5BXL8</accession>
<dbReference type="KEGG" id="bcv:Bcav_2656"/>
<evidence type="ECO:0000313" key="2">
    <source>
        <dbReference type="Proteomes" id="UP000007962"/>
    </source>
</evidence>
<dbReference type="eggNOG" id="ENOG5033WSB">
    <property type="taxonomic scope" value="Bacteria"/>
</dbReference>
<dbReference type="Proteomes" id="UP000007962">
    <property type="component" value="Chromosome"/>
</dbReference>
<proteinExistence type="predicted"/>
<protein>
    <submittedName>
        <fullName evidence="1">Uncharacterized protein</fullName>
    </submittedName>
</protein>
<dbReference type="AlphaFoldDB" id="C5BXL8"/>
<name>C5BXL8_BEUC1</name>
<dbReference type="EMBL" id="CP001618">
    <property type="protein sequence ID" value="ACQ80901.1"/>
    <property type="molecule type" value="Genomic_DNA"/>
</dbReference>
<keyword evidence="2" id="KW-1185">Reference proteome</keyword>
<evidence type="ECO:0000313" key="1">
    <source>
        <dbReference type="EMBL" id="ACQ80901.1"/>
    </source>
</evidence>